<sequence length="44" mass="5419">MSVIWWKLIIYMCLIIINTEKHKKKLSHFRIHSKWSQTIFCLPC</sequence>
<name>A0A0E9UQ07_ANGAN</name>
<reference evidence="2" key="2">
    <citation type="journal article" date="2015" name="Fish Shellfish Immunol.">
        <title>Early steps in the European eel (Anguilla anguilla)-Vibrio vulnificus interaction in the gills: Role of the RtxA13 toxin.</title>
        <authorList>
            <person name="Callol A."/>
            <person name="Pajuelo D."/>
            <person name="Ebbesson L."/>
            <person name="Teles M."/>
            <person name="MacKenzie S."/>
            <person name="Amaro C."/>
        </authorList>
    </citation>
    <scope>NUCLEOTIDE SEQUENCE</scope>
</reference>
<keyword evidence="1" id="KW-0732">Signal</keyword>
<evidence type="ECO:0000256" key="1">
    <source>
        <dbReference type="SAM" id="SignalP"/>
    </source>
</evidence>
<proteinExistence type="predicted"/>
<organism evidence="2">
    <name type="scientific">Anguilla anguilla</name>
    <name type="common">European freshwater eel</name>
    <name type="synonym">Muraena anguilla</name>
    <dbReference type="NCBI Taxonomy" id="7936"/>
    <lineage>
        <taxon>Eukaryota</taxon>
        <taxon>Metazoa</taxon>
        <taxon>Chordata</taxon>
        <taxon>Craniata</taxon>
        <taxon>Vertebrata</taxon>
        <taxon>Euteleostomi</taxon>
        <taxon>Actinopterygii</taxon>
        <taxon>Neopterygii</taxon>
        <taxon>Teleostei</taxon>
        <taxon>Anguilliformes</taxon>
        <taxon>Anguillidae</taxon>
        <taxon>Anguilla</taxon>
    </lineage>
</organism>
<dbReference type="AlphaFoldDB" id="A0A0E9UQ07"/>
<protein>
    <submittedName>
        <fullName evidence="2">Uncharacterized protein</fullName>
    </submittedName>
</protein>
<feature type="signal peptide" evidence="1">
    <location>
        <begin position="1"/>
        <end position="19"/>
    </location>
</feature>
<accession>A0A0E9UQ07</accession>
<feature type="chain" id="PRO_5002433307" evidence="1">
    <location>
        <begin position="20"/>
        <end position="44"/>
    </location>
</feature>
<evidence type="ECO:0000313" key="2">
    <source>
        <dbReference type="EMBL" id="JAH67887.1"/>
    </source>
</evidence>
<dbReference type="EMBL" id="GBXM01040690">
    <property type="protein sequence ID" value="JAH67887.1"/>
    <property type="molecule type" value="Transcribed_RNA"/>
</dbReference>
<reference evidence="2" key="1">
    <citation type="submission" date="2014-11" db="EMBL/GenBank/DDBJ databases">
        <authorList>
            <person name="Amaro Gonzalez C."/>
        </authorList>
    </citation>
    <scope>NUCLEOTIDE SEQUENCE</scope>
</reference>